<evidence type="ECO:0000256" key="2">
    <source>
        <dbReference type="ARBA" id="ARBA00022649"/>
    </source>
</evidence>
<keyword evidence="2" id="KW-1277">Toxin-antitoxin system</keyword>
<protein>
    <submittedName>
        <fullName evidence="3">Addiction module toxin RelE</fullName>
    </submittedName>
</protein>
<dbReference type="PANTHER" id="PTHR35601">
    <property type="entry name" value="TOXIN RELE"/>
    <property type="match status" value="1"/>
</dbReference>
<name>A0A172YAZ7_9GAMM</name>
<keyword evidence="4" id="KW-1185">Reference proteome</keyword>
<dbReference type="STRING" id="376489.A5892_02250"/>
<dbReference type="Pfam" id="PF05016">
    <property type="entry name" value="ParE_toxin"/>
    <property type="match status" value="1"/>
</dbReference>
<evidence type="ECO:0000313" key="3">
    <source>
        <dbReference type="EMBL" id="ANF56431.1"/>
    </source>
</evidence>
<dbReference type="AlphaFoldDB" id="A0A172YAZ7"/>
<dbReference type="EMBL" id="CP015243">
    <property type="protein sequence ID" value="ANF56431.1"/>
    <property type="molecule type" value="Genomic_DNA"/>
</dbReference>
<dbReference type="RefSeq" id="WP_064121412.1">
    <property type="nucleotide sequence ID" value="NZ_CP015243.1"/>
</dbReference>
<reference evidence="3 4" key="1">
    <citation type="submission" date="2016-04" db="EMBL/GenBank/DDBJ databases">
        <title>Complete Genome Sequence of Halotalea alkalilenta IHB B 13600.</title>
        <authorList>
            <person name="Swarnkar M.K."/>
            <person name="Sharma A."/>
            <person name="Kaushal K."/>
            <person name="Soni R."/>
            <person name="Rana S."/>
            <person name="Singh A.K."/>
            <person name="Gulati A."/>
        </authorList>
    </citation>
    <scope>NUCLEOTIDE SEQUENCE [LARGE SCALE GENOMIC DNA]</scope>
    <source>
        <strain evidence="3 4">IHB B 13600</strain>
    </source>
</reference>
<dbReference type="PANTHER" id="PTHR35601:SF1">
    <property type="entry name" value="TOXIN RELE"/>
    <property type="match status" value="1"/>
</dbReference>
<dbReference type="SUPFAM" id="SSF143011">
    <property type="entry name" value="RelE-like"/>
    <property type="match status" value="1"/>
</dbReference>
<comment type="similarity">
    <text evidence="1">Belongs to the RelE toxin family.</text>
</comment>
<sequence>MKWKVEYASSVQKEIRRLDPQTRQRIRAYMEQRLMTIADPRQLGKPLKGQFSTLWRYRVGDYRIVCNLDDHVLTILVLRVAHRRQVYD</sequence>
<gene>
    <name evidence="3" type="ORF">A5892_02250</name>
</gene>
<dbReference type="InterPro" id="IPR007712">
    <property type="entry name" value="RelE/ParE_toxin"/>
</dbReference>
<dbReference type="InterPro" id="IPR035093">
    <property type="entry name" value="RelE/ParE_toxin_dom_sf"/>
</dbReference>
<evidence type="ECO:0000313" key="4">
    <source>
        <dbReference type="Proteomes" id="UP000077875"/>
    </source>
</evidence>
<dbReference type="KEGG" id="haa:A5892_02250"/>
<evidence type="ECO:0000256" key="1">
    <source>
        <dbReference type="ARBA" id="ARBA00006226"/>
    </source>
</evidence>
<dbReference type="NCBIfam" id="TIGR02385">
    <property type="entry name" value="RelE_StbE"/>
    <property type="match status" value="1"/>
</dbReference>
<accession>A0A172YAZ7</accession>
<dbReference type="Gene3D" id="3.30.2310.20">
    <property type="entry name" value="RelE-like"/>
    <property type="match status" value="1"/>
</dbReference>
<proteinExistence type="inferred from homology"/>
<organism evidence="3 4">
    <name type="scientific">Halotalea alkalilenta</name>
    <dbReference type="NCBI Taxonomy" id="376489"/>
    <lineage>
        <taxon>Bacteria</taxon>
        <taxon>Pseudomonadati</taxon>
        <taxon>Pseudomonadota</taxon>
        <taxon>Gammaproteobacteria</taxon>
        <taxon>Oceanospirillales</taxon>
        <taxon>Halomonadaceae</taxon>
        <taxon>Halotalea</taxon>
    </lineage>
</organism>
<dbReference type="Proteomes" id="UP000077875">
    <property type="component" value="Chromosome"/>
</dbReference>